<evidence type="ECO:0000256" key="2">
    <source>
        <dbReference type="ARBA" id="ARBA00022793"/>
    </source>
</evidence>
<evidence type="ECO:0000256" key="5">
    <source>
        <dbReference type="ARBA" id="ARBA00023239"/>
    </source>
</evidence>
<name>A0AAX1J906_9MYCO</name>
<comment type="similarity">
    <text evidence="6">Belongs to the Orn/Lys/Arg decarboxylase class-II family. LysA subfamily.</text>
</comment>
<evidence type="ECO:0000259" key="10">
    <source>
        <dbReference type="Pfam" id="PF02784"/>
    </source>
</evidence>
<keyword evidence="2 6" id="KW-0210">Decarboxylase</keyword>
<sequence length="455" mass="48677">MTLLEMLPSIRHVAPRRFDPAIWPMTTRTDEEGRLCVGGVALADLADEFHTPTYVIDETDFRRRARGYRKPLRDAEVVYAGKSLLTTAVARWAREEGLGVDVCSPGELATALAGGVDPSRIILHGNAKTPEELRAAVTVGVGRIVVDSCMEIAYLAGLARRRQRVLVRVTPDIDVHGHRAVTTGISDQKFGLTLAHDQAADAVKRVLAHPILDLIGLHCHIGSQVSDPGLYAEAIHRLIAAMADIRAHHGVILTELNIGGGHAVPYAQGDASLDVAALAAAVEDALDEACAAEHFPRPALVVEPGRAISARAGVTLYRVCSVKSQPGGRTFVAVDGGMSDNPRVSLYGARYTVALANRHSAGPRQRVTVAGRHCEAGDEIARDIELPADVHPGDLLAVAGTGAYHHSMASNYNMVGRPPLVAVKDGRIRQLVRRETIADLLARDCGPHQGMVAQE</sequence>
<gene>
    <name evidence="6 12" type="primary">lysA</name>
    <name evidence="11" type="synonym">lysA_1</name>
    <name evidence="12" type="ORF">I2456_21150</name>
    <name evidence="11" type="ORF">MKUB_45370</name>
</gene>
<dbReference type="PANTHER" id="PTHR43727">
    <property type="entry name" value="DIAMINOPIMELATE DECARBOXYLASE"/>
    <property type="match status" value="1"/>
</dbReference>
<keyword evidence="6" id="KW-0028">Amino-acid biosynthesis</keyword>
<dbReference type="InterPro" id="IPR029066">
    <property type="entry name" value="PLP-binding_barrel"/>
</dbReference>
<dbReference type="InterPro" id="IPR022653">
    <property type="entry name" value="De-COase2_pyr-phos_BS"/>
</dbReference>
<protein>
    <recommendedName>
        <fullName evidence="6 7">Diaminopimelate decarboxylase</fullName>
        <shortName evidence="6">DAP decarboxylase</shortName>
        <shortName evidence="6">DAPDC</shortName>
        <ecNumber evidence="6 7">4.1.1.20</ecNumber>
    </recommendedName>
</protein>
<dbReference type="HAMAP" id="MF_02120">
    <property type="entry name" value="LysA"/>
    <property type="match status" value="1"/>
</dbReference>
<dbReference type="InterPro" id="IPR002986">
    <property type="entry name" value="DAP_deCOOHase_LysA"/>
</dbReference>
<evidence type="ECO:0000313" key="12">
    <source>
        <dbReference type="EMBL" id="QPI36923.1"/>
    </source>
</evidence>
<dbReference type="PRINTS" id="PR01179">
    <property type="entry name" value="ODADCRBXLASE"/>
</dbReference>
<dbReference type="RefSeq" id="WP_085075152.1">
    <property type="nucleotide sequence ID" value="NZ_BLKU01000005.1"/>
</dbReference>
<feature type="binding site" evidence="6">
    <location>
        <position position="343"/>
    </location>
    <ligand>
        <name>substrate</name>
    </ligand>
</feature>
<evidence type="ECO:0000256" key="8">
    <source>
        <dbReference type="PIRSR" id="PIRSR600183-50"/>
    </source>
</evidence>
<evidence type="ECO:0000256" key="6">
    <source>
        <dbReference type="HAMAP-Rule" id="MF_02120"/>
    </source>
</evidence>
<dbReference type="AlphaFoldDB" id="A0AAX1J906"/>
<dbReference type="Gene3D" id="3.20.20.10">
    <property type="entry name" value="Alanine racemase"/>
    <property type="match status" value="1"/>
</dbReference>
<evidence type="ECO:0000256" key="3">
    <source>
        <dbReference type="ARBA" id="ARBA00022898"/>
    </source>
</evidence>
<dbReference type="PRINTS" id="PR01181">
    <property type="entry name" value="DAPDCRBXLASE"/>
</dbReference>
<dbReference type="EMBL" id="BLKU01000005">
    <property type="protein sequence ID" value="GFG67047.1"/>
    <property type="molecule type" value="Genomic_DNA"/>
</dbReference>
<comment type="pathway">
    <text evidence="6 9">Amino-acid biosynthesis; L-lysine biosynthesis via DAP pathway; L-lysine from DL-2,6-diaminopimelate: step 1/1.</text>
</comment>
<dbReference type="PROSITE" id="PS00878">
    <property type="entry name" value="ODR_DC_2_1"/>
    <property type="match status" value="1"/>
</dbReference>
<evidence type="ECO:0000256" key="1">
    <source>
        <dbReference type="ARBA" id="ARBA00001933"/>
    </source>
</evidence>
<feature type="binding site" evidence="6">
    <location>
        <position position="375"/>
    </location>
    <ligand>
        <name>substrate</name>
    </ligand>
</feature>
<dbReference type="Gene3D" id="2.40.37.10">
    <property type="entry name" value="Lyase, Ornithine Decarboxylase, Chain A, domain 1"/>
    <property type="match status" value="1"/>
</dbReference>
<dbReference type="EC" id="4.1.1.20" evidence="6 7"/>
<feature type="active site" description="Proton donor" evidence="8">
    <location>
        <position position="374"/>
    </location>
</feature>
<feature type="modified residue" description="N6-(pyridoxal phosphate)lysine" evidence="6 8">
    <location>
        <position position="82"/>
    </location>
</feature>
<dbReference type="Pfam" id="PF02784">
    <property type="entry name" value="Orn_Arg_deC_N"/>
    <property type="match status" value="1"/>
</dbReference>
<evidence type="ECO:0000313" key="11">
    <source>
        <dbReference type="EMBL" id="GFG67047.1"/>
    </source>
</evidence>
<dbReference type="InterPro" id="IPR000183">
    <property type="entry name" value="Orn/DAP/Arg_de-COase"/>
</dbReference>
<dbReference type="SUPFAM" id="SSF51419">
    <property type="entry name" value="PLP-binding barrel"/>
    <property type="match status" value="1"/>
</dbReference>
<comment type="catalytic activity">
    <reaction evidence="6 9">
        <text>meso-2,6-diaminopimelate + H(+) = L-lysine + CO2</text>
        <dbReference type="Rhea" id="RHEA:15101"/>
        <dbReference type="ChEBI" id="CHEBI:15378"/>
        <dbReference type="ChEBI" id="CHEBI:16526"/>
        <dbReference type="ChEBI" id="CHEBI:32551"/>
        <dbReference type="ChEBI" id="CHEBI:57791"/>
        <dbReference type="EC" id="4.1.1.20"/>
    </reaction>
</comment>
<dbReference type="GO" id="GO:0030170">
    <property type="term" value="F:pyridoxal phosphate binding"/>
    <property type="evidence" value="ECO:0007669"/>
    <property type="project" value="UniProtKB-UniRule"/>
</dbReference>
<dbReference type="EMBL" id="CP065047">
    <property type="protein sequence ID" value="QPI36923.1"/>
    <property type="molecule type" value="Genomic_DNA"/>
</dbReference>
<evidence type="ECO:0000256" key="9">
    <source>
        <dbReference type="RuleBase" id="RU003738"/>
    </source>
</evidence>
<dbReference type="FunFam" id="3.20.20.10:FF:000003">
    <property type="entry name" value="Diaminopimelate decarboxylase"/>
    <property type="match status" value="1"/>
</dbReference>
<dbReference type="PANTHER" id="PTHR43727:SF2">
    <property type="entry name" value="GROUP IV DECARBOXYLASE"/>
    <property type="match status" value="1"/>
</dbReference>
<reference evidence="11" key="2">
    <citation type="submission" date="2020-02" db="EMBL/GenBank/DDBJ databases">
        <authorList>
            <person name="Matsumoto Y."/>
            <person name="Kinjo T."/>
            <person name="Motooka D."/>
            <person name="Nabeya D."/>
            <person name="Jung N."/>
            <person name="Uechi K."/>
            <person name="Horii T."/>
            <person name="Iida T."/>
            <person name="Fujita J."/>
            <person name="Nakamura S."/>
        </authorList>
    </citation>
    <scope>NUCLEOTIDE SEQUENCE</scope>
    <source>
        <strain evidence="11">JCM 13573</strain>
    </source>
</reference>
<organism evidence="12 14">
    <name type="scientific">Mycobacterium kubicae</name>
    <dbReference type="NCBI Taxonomy" id="120959"/>
    <lineage>
        <taxon>Bacteria</taxon>
        <taxon>Bacillati</taxon>
        <taxon>Actinomycetota</taxon>
        <taxon>Actinomycetes</taxon>
        <taxon>Mycobacteriales</taxon>
        <taxon>Mycobacteriaceae</taxon>
        <taxon>Mycobacterium</taxon>
        <taxon>Mycobacterium simiae complex</taxon>
    </lineage>
</organism>
<keyword evidence="5 6" id="KW-0456">Lyase</keyword>
<proteinExistence type="inferred from homology"/>
<feature type="binding site" evidence="6">
    <location>
        <position position="404"/>
    </location>
    <ligand>
        <name>pyridoxal 5'-phosphate</name>
        <dbReference type="ChEBI" id="CHEBI:597326"/>
    </ligand>
</feature>
<comment type="function">
    <text evidence="6">Specifically catalyzes the decarboxylation of meso-diaminopimelate (meso-DAP) to L-lysine.</text>
</comment>
<reference evidence="11 13" key="1">
    <citation type="journal article" date="2019" name="Emerg. Microbes Infect.">
        <title>Comprehensive subspecies identification of 175 nontuberculous mycobacteria species based on 7547 genomic profiles.</title>
        <authorList>
            <person name="Matsumoto Y."/>
            <person name="Kinjo T."/>
            <person name="Motooka D."/>
            <person name="Nabeya D."/>
            <person name="Jung N."/>
            <person name="Uechi K."/>
            <person name="Horii T."/>
            <person name="Iida T."/>
            <person name="Fujita J."/>
            <person name="Nakamura S."/>
        </authorList>
    </citation>
    <scope>NUCLEOTIDE SEQUENCE [LARGE SCALE GENOMIC DNA]</scope>
    <source>
        <strain evidence="11 13">JCM 13573</strain>
    </source>
</reference>
<keyword evidence="13" id="KW-1185">Reference proteome</keyword>
<keyword evidence="3 6" id="KW-0663">Pyridoxal phosphate</keyword>
<dbReference type="KEGG" id="mku:I2456_21150"/>
<dbReference type="Proteomes" id="UP000663583">
    <property type="component" value="Chromosome"/>
</dbReference>
<evidence type="ECO:0000256" key="4">
    <source>
        <dbReference type="ARBA" id="ARBA00023154"/>
    </source>
</evidence>
<feature type="domain" description="Orn/DAP/Arg decarboxylase 2 N-terminal" evidence="10">
    <location>
        <begin position="60"/>
        <end position="310"/>
    </location>
</feature>
<feature type="binding site" evidence="6">
    <location>
        <position position="261"/>
    </location>
    <ligand>
        <name>pyridoxal 5'-phosphate</name>
        <dbReference type="ChEBI" id="CHEBI:597326"/>
    </ligand>
</feature>
<dbReference type="CDD" id="cd06828">
    <property type="entry name" value="PLPDE_III_DapDC"/>
    <property type="match status" value="1"/>
</dbReference>
<dbReference type="InterPro" id="IPR009006">
    <property type="entry name" value="Ala_racemase/Decarboxylase_C"/>
</dbReference>
<dbReference type="InterPro" id="IPR022644">
    <property type="entry name" value="De-COase2_N"/>
</dbReference>
<dbReference type="NCBIfam" id="TIGR01048">
    <property type="entry name" value="lysA"/>
    <property type="match status" value="1"/>
</dbReference>
<feature type="binding site" evidence="6">
    <location>
        <begin position="303"/>
        <end position="306"/>
    </location>
    <ligand>
        <name>pyridoxal 5'-phosphate</name>
        <dbReference type="ChEBI" id="CHEBI:597326"/>
    </ligand>
</feature>
<dbReference type="SUPFAM" id="SSF50621">
    <property type="entry name" value="Alanine racemase C-terminal domain-like"/>
    <property type="match status" value="1"/>
</dbReference>
<evidence type="ECO:0000313" key="13">
    <source>
        <dbReference type="Proteomes" id="UP000465306"/>
    </source>
</evidence>
<feature type="binding site" evidence="6">
    <location>
        <position position="404"/>
    </location>
    <ligand>
        <name>substrate</name>
    </ligand>
</feature>
<accession>A0AAX1J906</accession>
<feature type="binding site" evidence="6">
    <location>
        <position position="306"/>
    </location>
    <ligand>
        <name>substrate</name>
    </ligand>
</feature>
<reference evidence="12" key="3">
    <citation type="submission" date="2020-11" db="EMBL/GenBank/DDBJ databases">
        <title>Intraspecies plasmid and genomic variation of Mycobacterium kubicae revealed by the complete genome sequences of two clinical isolates.</title>
        <authorList>
            <person name="Hendrix J.R."/>
            <person name="Epperson L.E."/>
            <person name="Honda J.R."/>
            <person name="Strong M."/>
        </authorList>
    </citation>
    <scope>NUCLEOTIDE SEQUENCE</scope>
    <source>
        <strain evidence="12">JCM 13573</strain>
    </source>
</reference>
<feature type="binding site" evidence="6">
    <location>
        <position position="347"/>
    </location>
    <ligand>
        <name>substrate</name>
    </ligand>
</feature>
<dbReference type="GO" id="GO:0008836">
    <property type="term" value="F:diaminopimelate decarboxylase activity"/>
    <property type="evidence" value="ECO:0007669"/>
    <property type="project" value="UniProtKB-UniRule"/>
</dbReference>
<comment type="cofactor">
    <cofactor evidence="1 6 8 9">
        <name>pyridoxal 5'-phosphate</name>
        <dbReference type="ChEBI" id="CHEBI:597326"/>
    </cofactor>
</comment>
<evidence type="ECO:0000256" key="7">
    <source>
        <dbReference type="NCBIfam" id="TIGR01048"/>
    </source>
</evidence>
<keyword evidence="4 6" id="KW-0457">Lysine biosynthesis</keyword>
<comment type="subunit">
    <text evidence="6">Homodimer.</text>
</comment>
<evidence type="ECO:0000313" key="14">
    <source>
        <dbReference type="Proteomes" id="UP000663583"/>
    </source>
</evidence>
<dbReference type="GO" id="GO:0009089">
    <property type="term" value="P:lysine biosynthetic process via diaminopimelate"/>
    <property type="evidence" value="ECO:0007669"/>
    <property type="project" value="UniProtKB-UniRule"/>
</dbReference>
<dbReference type="Proteomes" id="UP000465306">
    <property type="component" value="Unassembled WGS sequence"/>
</dbReference>